<accession>A0A3M7L2M1</accession>
<keyword evidence="3" id="KW-0120">Carbon dioxide fixation</keyword>
<sequence length="148" mass="16828">MDDDCAHDYFDRTTAAVVMRVLTAQATKRVLHQLQESDLIIAQWLNHFCAEHPPLDGNKFILSLLSMKGTTVDEAAFGVTHHINPQNIAHRILMTREDMALNMAQGLSKYATQENGMVLRRHLENTTYLSGGHDTAYKSRRGYHRPRP</sequence>
<dbReference type="SUPFAM" id="SSF158615">
    <property type="entry name" value="RbcX-like"/>
    <property type="match status" value="1"/>
</dbReference>
<dbReference type="Proteomes" id="UP000279271">
    <property type="component" value="Unassembled WGS sequence"/>
</dbReference>
<dbReference type="Pfam" id="PF02341">
    <property type="entry name" value="RbcX"/>
    <property type="match status" value="1"/>
</dbReference>
<evidence type="ECO:0000313" key="5">
    <source>
        <dbReference type="Proteomes" id="UP000279271"/>
    </source>
</evidence>
<organism evidence="4 5">
    <name type="scientific">Auxenochlorella protothecoides</name>
    <name type="common">Green microalga</name>
    <name type="synonym">Chlorella protothecoides</name>
    <dbReference type="NCBI Taxonomy" id="3075"/>
    <lineage>
        <taxon>Eukaryota</taxon>
        <taxon>Viridiplantae</taxon>
        <taxon>Chlorophyta</taxon>
        <taxon>core chlorophytes</taxon>
        <taxon>Trebouxiophyceae</taxon>
        <taxon>Chlorellales</taxon>
        <taxon>Chlorellaceae</taxon>
        <taxon>Auxenochlorella</taxon>
    </lineage>
</organism>
<keyword evidence="1" id="KW-0602">Photosynthesis</keyword>
<dbReference type="GO" id="GO:0015977">
    <property type="term" value="P:carbon fixation"/>
    <property type="evidence" value="ECO:0007669"/>
    <property type="project" value="UniProtKB-KW"/>
</dbReference>
<dbReference type="EMBL" id="QOKY01000144">
    <property type="protein sequence ID" value="RMZ56439.1"/>
    <property type="molecule type" value="Genomic_DNA"/>
</dbReference>
<name>A0A3M7L2M1_AUXPR</name>
<evidence type="ECO:0000256" key="2">
    <source>
        <dbReference type="ARBA" id="ARBA00023186"/>
    </source>
</evidence>
<evidence type="ECO:0000313" key="4">
    <source>
        <dbReference type="EMBL" id="RMZ56439.1"/>
    </source>
</evidence>
<dbReference type="Gene3D" id="1.10.1200.210">
    <property type="entry name" value="Chaperonin-like RbcX"/>
    <property type="match status" value="1"/>
</dbReference>
<protein>
    <submittedName>
        <fullName evidence="4">Uncharacterized protein</fullName>
    </submittedName>
</protein>
<dbReference type="InterPro" id="IPR038052">
    <property type="entry name" value="Chaperonin_RbcX_sf"/>
</dbReference>
<gene>
    <name evidence="4" type="ORF">APUTEX25_004662</name>
</gene>
<proteinExistence type="predicted"/>
<dbReference type="InterPro" id="IPR003435">
    <property type="entry name" value="Chaperonin_RcbX"/>
</dbReference>
<dbReference type="GO" id="GO:0015979">
    <property type="term" value="P:photosynthesis"/>
    <property type="evidence" value="ECO:0007669"/>
    <property type="project" value="UniProtKB-KW"/>
</dbReference>
<evidence type="ECO:0000256" key="3">
    <source>
        <dbReference type="ARBA" id="ARBA00023300"/>
    </source>
</evidence>
<dbReference type="GO" id="GO:0044183">
    <property type="term" value="F:protein folding chaperone"/>
    <property type="evidence" value="ECO:0007669"/>
    <property type="project" value="InterPro"/>
</dbReference>
<dbReference type="GO" id="GO:0110102">
    <property type="term" value="P:ribulose bisphosphate carboxylase complex assembly"/>
    <property type="evidence" value="ECO:0007669"/>
    <property type="project" value="InterPro"/>
</dbReference>
<keyword evidence="2" id="KW-0143">Chaperone</keyword>
<dbReference type="AlphaFoldDB" id="A0A3M7L2M1"/>
<evidence type="ECO:0000256" key="1">
    <source>
        <dbReference type="ARBA" id="ARBA00022531"/>
    </source>
</evidence>
<comment type="caution">
    <text evidence="4">The sequence shown here is derived from an EMBL/GenBank/DDBJ whole genome shotgun (WGS) entry which is preliminary data.</text>
</comment>
<reference evidence="5" key="1">
    <citation type="journal article" date="2018" name="Algal Res.">
        <title>Characterization of plant carbon substrate utilization by Auxenochlorella protothecoides.</title>
        <authorList>
            <person name="Vogler B.W."/>
            <person name="Starkenburg S.R."/>
            <person name="Sudasinghe N."/>
            <person name="Schambach J.Y."/>
            <person name="Rollin J.A."/>
            <person name="Pattathil S."/>
            <person name="Barry A.N."/>
        </authorList>
    </citation>
    <scope>NUCLEOTIDE SEQUENCE [LARGE SCALE GENOMIC DNA]</scope>
    <source>
        <strain evidence="5">UTEX 25</strain>
    </source>
</reference>